<protein>
    <submittedName>
        <fullName evidence="10">Ethylene responsive element binding factor 6</fullName>
    </submittedName>
</protein>
<evidence type="ECO:0000259" key="9">
    <source>
        <dbReference type="PROSITE" id="PS51032"/>
    </source>
</evidence>
<dbReference type="InterPro" id="IPR016177">
    <property type="entry name" value="DNA-bd_dom_sf"/>
</dbReference>
<dbReference type="SUPFAM" id="SSF54171">
    <property type="entry name" value="DNA-binding domain"/>
    <property type="match status" value="1"/>
</dbReference>
<dbReference type="GO" id="GO:0000976">
    <property type="term" value="F:transcription cis-regulatory region binding"/>
    <property type="evidence" value="ECO:0007669"/>
    <property type="project" value="UniProtKB-ARBA"/>
</dbReference>
<dbReference type="InterPro" id="IPR044808">
    <property type="entry name" value="ERF_plant"/>
</dbReference>
<dbReference type="PRINTS" id="PR00367">
    <property type="entry name" value="ETHRSPELEMNT"/>
</dbReference>
<dbReference type="GO" id="GO:0005634">
    <property type="term" value="C:nucleus"/>
    <property type="evidence" value="ECO:0007669"/>
    <property type="project" value="UniProtKB-SubCell"/>
</dbReference>
<dbReference type="OrthoDB" id="674504at2759"/>
<evidence type="ECO:0000256" key="7">
    <source>
        <dbReference type="ARBA" id="ARBA00023163"/>
    </source>
</evidence>
<comment type="caution">
    <text evidence="10">The sequence shown here is derived from an EMBL/GenBank/DDBJ whole genome shotgun (WGS) entry which is preliminary data.</text>
</comment>
<dbReference type="Proteomes" id="UP000585474">
    <property type="component" value="Unassembled WGS sequence"/>
</dbReference>
<evidence type="ECO:0000256" key="6">
    <source>
        <dbReference type="ARBA" id="ARBA00023159"/>
    </source>
</evidence>
<keyword evidence="7" id="KW-0804">Transcription</keyword>
<evidence type="ECO:0000256" key="2">
    <source>
        <dbReference type="ARBA" id="ARBA00022745"/>
    </source>
</evidence>
<dbReference type="FunFam" id="3.30.730.10:FF:000001">
    <property type="entry name" value="Ethylene-responsive transcription factor 2"/>
    <property type="match status" value="1"/>
</dbReference>
<comment type="subcellular location">
    <subcellularLocation>
        <location evidence="1">Nucleus</location>
    </subcellularLocation>
</comment>
<organism evidence="10 11">
    <name type="scientific">Actinidia rufa</name>
    <dbReference type="NCBI Taxonomy" id="165716"/>
    <lineage>
        <taxon>Eukaryota</taxon>
        <taxon>Viridiplantae</taxon>
        <taxon>Streptophyta</taxon>
        <taxon>Embryophyta</taxon>
        <taxon>Tracheophyta</taxon>
        <taxon>Spermatophyta</taxon>
        <taxon>Magnoliopsida</taxon>
        <taxon>eudicotyledons</taxon>
        <taxon>Gunneridae</taxon>
        <taxon>Pentapetalae</taxon>
        <taxon>asterids</taxon>
        <taxon>Ericales</taxon>
        <taxon>Actinidiaceae</taxon>
        <taxon>Actinidia</taxon>
    </lineage>
</organism>
<dbReference type="Pfam" id="PF00847">
    <property type="entry name" value="AP2"/>
    <property type="match status" value="1"/>
</dbReference>
<keyword evidence="4" id="KW-0805">Transcription regulation</keyword>
<feature type="domain" description="AP2/ERF" evidence="9">
    <location>
        <begin position="207"/>
        <end position="265"/>
    </location>
</feature>
<keyword evidence="5" id="KW-0238">DNA-binding</keyword>
<dbReference type="CDD" id="cd00018">
    <property type="entry name" value="AP2"/>
    <property type="match status" value="1"/>
</dbReference>
<dbReference type="GO" id="GO:0003700">
    <property type="term" value="F:DNA-binding transcription factor activity"/>
    <property type="evidence" value="ECO:0007669"/>
    <property type="project" value="InterPro"/>
</dbReference>
<evidence type="ECO:0000313" key="11">
    <source>
        <dbReference type="Proteomes" id="UP000585474"/>
    </source>
</evidence>
<dbReference type="GO" id="GO:0009873">
    <property type="term" value="P:ethylene-activated signaling pathway"/>
    <property type="evidence" value="ECO:0007669"/>
    <property type="project" value="UniProtKB-KW"/>
</dbReference>
<dbReference type="PANTHER" id="PTHR31190:SF499">
    <property type="entry name" value="ETHYLENE-RESPONSIVE TRANSCRIPTION FACTOR ERF105"/>
    <property type="match status" value="1"/>
</dbReference>
<evidence type="ECO:0000256" key="4">
    <source>
        <dbReference type="ARBA" id="ARBA00023015"/>
    </source>
</evidence>
<dbReference type="InterPro" id="IPR036955">
    <property type="entry name" value="AP2/ERF_dom_sf"/>
</dbReference>
<keyword evidence="11" id="KW-1185">Reference proteome</keyword>
<dbReference type="AlphaFoldDB" id="A0A7J0DWB8"/>
<dbReference type="PROSITE" id="PS51032">
    <property type="entry name" value="AP2_ERF"/>
    <property type="match status" value="1"/>
</dbReference>
<sequence>MATPDEVSALELIRQHLFGEFSPVKSFISDVTNTGSTLTAHDYTIDVKTENSSSQSDSFCSQTPSSDYLCELDDTEPFNCVFDSINFEQNLNDLFEFESKHQIIHLNTPNAVNNTESFQCVSNSINVNQNLNDLIEFELRHQKIDLKTPDSLNSITESIPVSRSSNRKRSLKIELAPVNKFEWLNFEEPTKSAVPEEKSAVAEERRHYIGVRHRPWGKFGAEIRDPKRRGSRVWLGTFDTAIEAAKAYDRAAFKMRGSKAILNFHLEAGKLNHTAVAAAANGSAKRCREAEERTEKKAVKKERVVI</sequence>
<dbReference type="EMBL" id="BJWL01000430">
    <property type="protein sequence ID" value="GFS43943.1"/>
    <property type="molecule type" value="Genomic_DNA"/>
</dbReference>
<accession>A0A7J0DWB8</accession>
<evidence type="ECO:0000313" key="10">
    <source>
        <dbReference type="EMBL" id="GFS43943.1"/>
    </source>
</evidence>
<reference evidence="11" key="1">
    <citation type="submission" date="2019-07" db="EMBL/GenBank/DDBJ databases">
        <title>De Novo Assembly of kiwifruit Actinidia rufa.</title>
        <authorList>
            <person name="Sugita-Konishi S."/>
            <person name="Sato K."/>
            <person name="Mori E."/>
            <person name="Abe Y."/>
            <person name="Kisaki G."/>
            <person name="Hamano K."/>
            <person name="Suezawa K."/>
            <person name="Otani M."/>
            <person name="Fukuda T."/>
            <person name="Manabe T."/>
            <person name="Gomi K."/>
            <person name="Tabuchi M."/>
            <person name="Akimitsu K."/>
            <person name="Kataoka I."/>
        </authorList>
    </citation>
    <scope>NUCLEOTIDE SEQUENCE [LARGE SCALE GENOMIC DNA]</scope>
    <source>
        <strain evidence="11">cv. Fuchu</strain>
    </source>
</reference>
<keyword evidence="6" id="KW-0010">Activator</keyword>
<dbReference type="SMART" id="SM00380">
    <property type="entry name" value="AP2"/>
    <property type="match status" value="1"/>
</dbReference>
<evidence type="ECO:0000256" key="8">
    <source>
        <dbReference type="ARBA" id="ARBA00023242"/>
    </source>
</evidence>
<dbReference type="PANTHER" id="PTHR31190">
    <property type="entry name" value="DNA-BINDING DOMAIN"/>
    <property type="match status" value="1"/>
</dbReference>
<keyword evidence="8" id="KW-0539">Nucleus</keyword>
<dbReference type="GO" id="GO:0006952">
    <property type="term" value="P:defense response"/>
    <property type="evidence" value="ECO:0007669"/>
    <property type="project" value="UniProtKB-KW"/>
</dbReference>
<dbReference type="Gene3D" id="3.30.730.10">
    <property type="entry name" value="AP2/ERF domain"/>
    <property type="match status" value="1"/>
</dbReference>
<name>A0A7J0DWB8_9ERIC</name>
<keyword evidence="3" id="KW-0611">Plant defense</keyword>
<proteinExistence type="predicted"/>
<keyword evidence="2" id="KW-0936">Ethylene signaling pathway</keyword>
<gene>
    <name evidence="10" type="ORF">Acr_00g0087860</name>
</gene>
<dbReference type="InterPro" id="IPR001471">
    <property type="entry name" value="AP2/ERF_dom"/>
</dbReference>
<evidence type="ECO:0000256" key="1">
    <source>
        <dbReference type="ARBA" id="ARBA00004123"/>
    </source>
</evidence>
<evidence type="ECO:0000256" key="5">
    <source>
        <dbReference type="ARBA" id="ARBA00023125"/>
    </source>
</evidence>
<evidence type="ECO:0000256" key="3">
    <source>
        <dbReference type="ARBA" id="ARBA00022821"/>
    </source>
</evidence>